<reference evidence="1 2" key="1">
    <citation type="submission" date="2023-09" db="EMBL/GenBank/DDBJ databases">
        <authorList>
            <person name="Wang M."/>
        </authorList>
    </citation>
    <scope>NUCLEOTIDE SEQUENCE [LARGE SCALE GENOMIC DNA]</scope>
    <source>
        <strain evidence="1">GT-2023</strain>
        <tissue evidence="1">Liver</tissue>
    </source>
</reference>
<name>A0ABR3LBK6_9TELE</name>
<protein>
    <submittedName>
        <fullName evidence="1">Uncharacterized protein</fullName>
    </submittedName>
</protein>
<dbReference type="EMBL" id="JAYMGO010000023">
    <property type="protein sequence ID" value="KAL1249356.1"/>
    <property type="molecule type" value="Genomic_DNA"/>
</dbReference>
<dbReference type="Proteomes" id="UP001558613">
    <property type="component" value="Unassembled WGS sequence"/>
</dbReference>
<accession>A0ABR3LBK6</accession>
<organism evidence="1 2">
    <name type="scientific">Cirrhinus molitorella</name>
    <name type="common">mud carp</name>
    <dbReference type="NCBI Taxonomy" id="172907"/>
    <lineage>
        <taxon>Eukaryota</taxon>
        <taxon>Metazoa</taxon>
        <taxon>Chordata</taxon>
        <taxon>Craniata</taxon>
        <taxon>Vertebrata</taxon>
        <taxon>Euteleostomi</taxon>
        <taxon>Actinopterygii</taxon>
        <taxon>Neopterygii</taxon>
        <taxon>Teleostei</taxon>
        <taxon>Ostariophysi</taxon>
        <taxon>Cypriniformes</taxon>
        <taxon>Cyprinidae</taxon>
        <taxon>Labeoninae</taxon>
        <taxon>Labeonini</taxon>
        <taxon>Cirrhinus</taxon>
    </lineage>
</organism>
<proteinExistence type="predicted"/>
<comment type="caution">
    <text evidence="1">The sequence shown here is derived from an EMBL/GenBank/DDBJ whole genome shotgun (WGS) entry which is preliminary data.</text>
</comment>
<evidence type="ECO:0000313" key="2">
    <source>
        <dbReference type="Proteomes" id="UP001558613"/>
    </source>
</evidence>
<sequence>MKARVLRDFQVVRSQLSGFHSGCIITRWSSASVSCTRVGRMVQAVGLYYEESAGFYECQWEDRRTHGPSQ</sequence>
<keyword evidence="2" id="KW-1185">Reference proteome</keyword>
<evidence type="ECO:0000313" key="1">
    <source>
        <dbReference type="EMBL" id="KAL1249356.1"/>
    </source>
</evidence>
<gene>
    <name evidence="1" type="ORF">QQF64_020361</name>
</gene>